<accession>A0A4Y3PAT4</accession>
<comment type="caution">
    <text evidence="1">The sequence shown here is derived from an EMBL/GenBank/DDBJ whole genome shotgun (WGS) entry which is preliminary data.</text>
</comment>
<dbReference type="SUPFAM" id="SSF52980">
    <property type="entry name" value="Restriction endonuclease-like"/>
    <property type="match status" value="1"/>
</dbReference>
<dbReference type="RefSeq" id="WP_122962948.1">
    <property type="nucleotide sequence ID" value="NZ_BJMH01000001.1"/>
</dbReference>
<dbReference type="GeneID" id="87614650"/>
<sequence length="156" mass="17804">MQSVDKSSNHSKITGDFAEHLIMYWLSRHGFECVHVTHTGIDIIATRKSTGERLGISVKSRSRAAGQIDNALTITRPSDEFRKVDEACGHFACKPYFAIVIDQENVINAYITSKENIINMFGHSSASSQNWNYKKLENDRNTVLFSLEYGKQRWFQ</sequence>
<protein>
    <recommendedName>
        <fullName evidence="3">PD(D/E)XK endonuclease domain-containing protein</fullName>
    </recommendedName>
</protein>
<evidence type="ECO:0000313" key="2">
    <source>
        <dbReference type="Proteomes" id="UP000316882"/>
    </source>
</evidence>
<proteinExistence type="predicted"/>
<dbReference type="Gene3D" id="3.40.1350.10">
    <property type="match status" value="1"/>
</dbReference>
<keyword evidence="2" id="KW-1185">Reference proteome</keyword>
<reference evidence="1 2" key="1">
    <citation type="submission" date="2019-06" db="EMBL/GenBank/DDBJ databases">
        <title>Whole genome shotgun sequence of Brevibacillus parabrevis NBRC 12334.</title>
        <authorList>
            <person name="Hosoyama A."/>
            <person name="Uohara A."/>
            <person name="Ohji S."/>
            <person name="Ichikawa N."/>
        </authorList>
    </citation>
    <scope>NUCLEOTIDE SEQUENCE [LARGE SCALE GENOMIC DNA]</scope>
    <source>
        <strain evidence="1 2">NBRC 12334</strain>
    </source>
</reference>
<dbReference type="EMBL" id="BJMH01000001">
    <property type="protein sequence ID" value="GEB30673.1"/>
    <property type="molecule type" value="Genomic_DNA"/>
</dbReference>
<name>A0A4Y3PAT4_BREPA</name>
<dbReference type="InterPro" id="IPR011856">
    <property type="entry name" value="tRNA_endonuc-like_dom_sf"/>
</dbReference>
<dbReference type="InterPro" id="IPR011335">
    <property type="entry name" value="Restrct_endonuc-II-like"/>
</dbReference>
<dbReference type="AlphaFoldDB" id="A0A4Y3PAT4"/>
<gene>
    <name evidence="1" type="ORF">BPA01_02530</name>
</gene>
<evidence type="ECO:0008006" key="3">
    <source>
        <dbReference type="Google" id="ProtNLM"/>
    </source>
</evidence>
<organism evidence="1 2">
    <name type="scientific">Brevibacillus parabrevis</name>
    <dbReference type="NCBI Taxonomy" id="54914"/>
    <lineage>
        <taxon>Bacteria</taxon>
        <taxon>Bacillati</taxon>
        <taxon>Bacillota</taxon>
        <taxon>Bacilli</taxon>
        <taxon>Bacillales</taxon>
        <taxon>Paenibacillaceae</taxon>
        <taxon>Brevibacillus</taxon>
    </lineage>
</organism>
<dbReference type="GO" id="GO:0003676">
    <property type="term" value="F:nucleic acid binding"/>
    <property type="evidence" value="ECO:0007669"/>
    <property type="project" value="InterPro"/>
</dbReference>
<evidence type="ECO:0000313" key="1">
    <source>
        <dbReference type="EMBL" id="GEB30673.1"/>
    </source>
</evidence>
<dbReference type="Proteomes" id="UP000316882">
    <property type="component" value="Unassembled WGS sequence"/>
</dbReference>